<keyword evidence="1 4" id="KW-0349">Heme</keyword>
<reference evidence="7 8" key="1">
    <citation type="submission" date="2015-07" db="EMBL/GenBank/DDBJ databases">
        <title>Draft Genome Sequence of Komagataeibacter intermedius Strain AF2, Isolated from Kombucha Tea.</title>
        <authorList>
            <person name="Santos R.A."/>
            <person name="Berretta A.A."/>
            <person name="Barud H.S."/>
            <person name="Ribeiro S.J."/>
            <person name="Gonzalez-Garcia L.N."/>
            <person name="Zucchi T.D."/>
            <person name="Goldman G.H."/>
            <person name="Riano-Pachon D.M."/>
        </authorList>
    </citation>
    <scope>NUCLEOTIDE SEQUENCE [LARGE SCALE GENOMIC DNA]</scope>
    <source>
        <strain evidence="7 8">AF2</strain>
    </source>
</reference>
<name>A0A0N1F9D7_9PROT</name>
<comment type="caution">
    <text evidence="7">The sequence shown here is derived from an EMBL/GenBank/DDBJ whole genome shotgun (WGS) entry which is preliminary data.</text>
</comment>
<gene>
    <name evidence="7" type="ORF">GLUCOINTEAF2_0201237</name>
</gene>
<dbReference type="InterPro" id="IPR036909">
    <property type="entry name" value="Cyt_c-like_dom_sf"/>
</dbReference>
<accession>A0A0N1F9D7</accession>
<dbReference type="Pfam" id="PF00034">
    <property type="entry name" value="Cytochrom_C"/>
    <property type="match status" value="1"/>
</dbReference>
<evidence type="ECO:0000313" key="8">
    <source>
        <dbReference type="Proteomes" id="UP000031553"/>
    </source>
</evidence>
<keyword evidence="2 4" id="KW-0479">Metal-binding</keyword>
<feature type="domain" description="Cytochrome c" evidence="6">
    <location>
        <begin position="235"/>
        <end position="323"/>
    </location>
</feature>
<evidence type="ECO:0000313" key="7">
    <source>
        <dbReference type="EMBL" id="KPH85350.1"/>
    </source>
</evidence>
<evidence type="ECO:0000256" key="1">
    <source>
        <dbReference type="ARBA" id="ARBA00022617"/>
    </source>
</evidence>
<proteinExistence type="predicted"/>
<dbReference type="SUPFAM" id="SSF46626">
    <property type="entry name" value="Cytochrome c"/>
    <property type="match status" value="1"/>
</dbReference>
<evidence type="ECO:0000256" key="5">
    <source>
        <dbReference type="SAM" id="Phobius"/>
    </source>
</evidence>
<dbReference type="GO" id="GO:0020037">
    <property type="term" value="F:heme binding"/>
    <property type="evidence" value="ECO:0007669"/>
    <property type="project" value="InterPro"/>
</dbReference>
<dbReference type="PROSITE" id="PS51007">
    <property type="entry name" value="CYTC"/>
    <property type="match status" value="1"/>
</dbReference>
<evidence type="ECO:0000256" key="2">
    <source>
        <dbReference type="ARBA" id="ARBA00022723"/>
    </source>
</evidence>
<evidence type="ECO:0000259" key="6">
    <source>
        <dbReference type="PROSITE" id="PS51007"/>
    </source>
</evidence>
<keyword evidence="5" id="KW-0812">Transmembrane</keyword>
<dbReference type="GO" id="GO:0009055">
    <property type="term" value="F:electron transfer activity"/>
    <property type="evidence" value="ECO:0007669"/>
    <property type="project" value="InterPro"/>
</dbReference>
<keyword evidence="5" id="KW-1133">Transmembrane helix</keyword>
<evidence type="ECO:0000256" key="3">
    <source>
        <dbReference type="ARBA" id="ARBA00023004"/>
    </source>
</evidence>
<keyword evidence="5" id="KW-0472">Membrane</keyword>
<dbReference type="InterPro" id="IPR009056">
    <property type="entry name" value="Cyt_c-like_dom"/>
</dbReference>
<sequence>MPDCPTPDMIRPGLAHRVRDNTAQGRVGRGACHSTVNRKARGSHGRAMAGSMMAALACMAVVLMAGAYGPPATAATQEGTLAVTAAGQANARTYTRAALLAMPQQRTVTLAVDPEHIGPQVEAVPLAAMTGSGATPDVLRLGAVDGFVAELPMDTVTTAAGYGVQPWIAIENPTRPWHSAQGEDLGPFVLVWVGANAGRIGQEQWVDRLVSIQGETSAIARWPGLGLPATLPRSDPAWQGQTLFLSDCMPCHRLNGNGTADKGPDLGLPVNAVRYLTPAGFHALVRNPRALRHWPAARMEGFPPAALSDADIDAIHAYLARLDKGTPLQ</sequence>
<dbReference type="EMBL" id="JUFX02000247">
    <property type="protein sequence ID" value="KPH85350.1"/>
    <property type="molecule type" value="Genomic_DNA"/>
</dbReference>
<evidence type="ECO:0000256" key="4">
    <source>
        <dbReference type="PROSITE-ProRule" id="PRU00433"/>
    </source>
</evidence>
<dbReference type="AlphaFoldDB" id="A0A0N1F9D7"/>
<keyword evidence="3 4" id="KW-0408">Iron</keyword>
<organism evidence="7 8">
    <name type="scientific">Komagataeibacter intermedius AF2</name>
    <dbReference type="NCBI Taxonomy" id="1458464"/>
    <lineage>
        <taxon>Bacteria</taxon>
        <taxon>Pseudomonadati</taxon>
        <taxon>Pseudomonadota</taxon>
        <taxon>Alphaproteobacteria</taxon>
        <taxon>Acetobacterales</taxon>
        <taxon>Acetobacteraceae</taxon>
        <taxon>Komagataeibacter</taxon>
    </lineage>
</organism>
<dbReference type="GO" id="GO:0046872">
    <property type="term" value="F:metal ion binding"/>
    <property type="evidence" value="ECO:0007669"/>
    <property type="project" value="UniProtKB-KW"/>
</dbReference>
<dbReference type="Gene3D" id="1.10.760.10">
    <property type="entry name" value="Cytochrome c-like domain"/>
    <property type="match status" value="1"/>
</dbReference>
<dbReference type="Proteomes" id="UP000031553">
    <property type="component" value="Unassembled WGS sequence"/>
</dbReference>
<protein>
    <submittedName>
        <fullName evidence="7">Cytochrome</fullName>
    </submittedName>
</protein>
<feature type="transmembrane region" description="Helical" evidence="5">
    <location>
        <begin position="47"/>
        <end position="68"/>
    </location>
</feature>